<evidence type="ECO:0000313" key="1">
    <source>
        <dbReference type="EMBL" id="PAQ00923.1"/>
    </source>
</evidence>
<dbReference type="Proteomes" id="UP000216215">
    <property type="component" value="Unassembled WGS sequence"/>
</dbReference>
<dbReference type="RefSeq" id="WP_095485880.1">
    <property type="nucleotide sequence ID" value="NZ_CP088151.1"/>
</dbReference>
<comment type="caution">
    <text evidence="1">The sequence shown here is derived from an EMBL/GenBank/DDBJ whole genome shotgun (WGS) entry which is preliminary data.</text>
</comment>
<accession>A0AB36R826</accession>
<evidence type="ECO:0000313" key="2">
    <source>
        <dbReference type="Proteomes" id="UP000216215"/>
    </source>
</evidence>
<name>A0AB36R826_9HYPH</name>
<gene>
    <name evidence="1" type="ORF">CIT25_17810</name>
</gene>
<evidence type="ECO:0008006" key="3">
    <source>
        <dbReference type="Google" id="ProtNLM"/>
    </source>
</evidence>
<dbReference type="AlphaFoldDB" id="A0AB36R826"/>
<proteinExistence type="predicted"/>
<reference evidence="2" key="1">
    <citation type="submission" date="2017-08" db="EMBL/GenBank/DDBJ databases">
        <title>Mesorhizobium wenxinae sp. nov., a novel rhizobial species isolated from root nodules of chickpea (Cicer arietinum L.).</title>
        <authorList>
            <person name="Zhang J."/>
        </authorList>
    </citation>
    <scope>NUCLEOTIDE SEQUENCE [LARGE SCALE GENOMIC DNA]</scope>
    <source>
        <strain evidence="2">USDA 3392</strain>
    </source>
</reference>
<dbReference type="EMBL" id="NPKI01000019">
    <property type="protein sequence ID" value="PAQ00923.1"/>
    <property type="molecule type" value="Genomic_DNA"/>
</dbReference>
<keyword evidence="2" id="KW-1185">Reference proteome</keyword>
<sequence>MNFLDKRRAKLSPSQQRAAQEEVRRQIALAESIAARKAAAKVQAEVLAALSQITGEPQPDV</sequence>
<organism evidence="1 2">
    <name type="scientific">Mesorhizobium mediterraneum</name>
    <dbReference type="NCBI Taxonomy" id="43617"/>
    <lineage>
        <taxon>Bacteria</taxon>
        <taxon>Pseudomonadati</taxon>
        <taxon>Pseudomonadota</taxon>
        <taxon>Alphaproteobacteria</taxon>
        <taxon>Hyphomicrobiales</taxon>
        <taxon>Phyllobacteriaceae</taxon>
        <taxon>Mesorhizobium</taxon>
    </lineage>
</organism>
<protein>
    <recommendedName>
        <fullName evidence="3">Transcriptional regulator</fullName>
    </recommendedName>
</protein>